<gene>
    <name evidence="1" type="ORF">LAD12857_15370</name>
</gene>
<dbReference type="RefSeq" id="WP_346064948.1">
    <property type="nucleotide sequence ID" value="NZ_BRPJ01000030.1"/>
</dbReference>
<reference evidence="1 2" key="1">
    <citation type="journal article" date="2024" name="Int. J. Syst. Evol. Microbiol.">
        <title>Lacrimispora brassicae sp. nov. isolated from fermented cabbage, and proposal of Clostridium indicum Gundawar et al. 2019 and Clostridium methoxybenzovorans Mechichi et al. 1999 as heterotypic synonyms of Lacrimispora amygdalina (Parshina et al. 2003) Haas and Blanchard 2020 and Lacrimispora indolis (McClung and McCoy 1957) Haas and Blanchard 2020, respectively.</title>
        <authorList>
            <person name="Kobayashi H."/>
            <person name="Tanizawa Y."/>
            <person name="Sakamoto M."/>
            <person name="Ohkuma M."/>
            <person name="Tohno M."/>
        </authorList>
    </citation>
    <scope>NUCLEOTIDE SEQUENCE [LARGE SCALE GENOMIC DNA]</scope>
    <source>
        <strain evidence="1 2">DSM 12857</strain>
    </source>
</reference>
<keyword evidence="2" id="KW-1185">Reference proteome</keyword>
<protein>
    <submittedName>
        <fullName evidence="1">Uncharacterized protein</fullName>
    </submittedName>
</protein>
<name>A0ABQ5M4S9_9FIRM</name>
<accession>A0ABQ5M4S9</accession>
<sequence>MANTSELKKVSKYTTDMAANILGITLIRKSILIGSTKYKIFDGVSPDNRVVAKVINHSGFTSGKNKPSAKIRNTFAECYFLSLTGAECKYLIITDPEFYQIFKNESIGLLESNNIKLLLIELPEEYRSIVSLVTEQASEEMSKK</sequence>
<evidence type="ECO:0000313" key="1">
    <source>
        <dbReference type="EMBL" id="GLB29614.1"/>
    </source>
</evidence>
<comment type="caution">
    <text evidence="1">The sequence shown here is derived from an EMBL/GenBank/DDBJ whole genome shotgun (WGS) entry which is preliminary data.</text>
</comment>
<evidence type="ECO:0000313" key="2">
    <source>
        <dbReference type="Proteomes" id="UP001419084"/>
    </source>
</evidence>
<organism evidence="1 2">
    <name type="scientific">Lacrimispora amygdalina</name>
    <dbReference type="NCBI Taxonomy" id="253257"/>
    <lineage>
        <taxon>Bacteria</taxon>
        <taxon>Bacillati</taxon>
        <taxon>Bacillota</taxon>
        <taxon>Clostridia</taxon>
        <taxon>Lachnospirales</taxon>
        <taxon>Lachnospiraceae</taxon>
        <taxon>Lacrimispora</taxon>
    </lineage>
</organism>
<dbReference type="EMBL" id="BRPJ01000030">
    <property type="protein sequence ID" value="GLB29614.1"/>
    <property type="molecule type" value="Genomic_DNA"/>
</dbReference>
<dbReference type="Proteomes" id="UP001419084">
    <property type="component" value="Unassembled WGS sequence"/>
</dbReference>
<proteinExistence type="predicted"/>